<dbReference type="InterPro" id="IPR011009">
    <property type="entry name" value="Kinase-like_dom_sf"/>
</dbReference>
<proteinExistence type="inferred from homology"/>
<evidence type="ECO:0000256" key="9">
    <source>
        <dbReference type="ARBA" id="ARBA00022840"/>
    </source>
</evidence>
<keyword evidence="5" id="KW-0597">Phosphoprotein</keyword>
<gene>
    <name evidence="18" type="ORF">DAPPUDRAFT_52871</name>
</gene>
<evidence type="ECO:0000256" key="15">
    <source>
        <dbReference type="PROSITE-ProRule" id="PRU10141"/>
    </source>
</evidence>
<evidence type="ECO:0000256" key="5">
    <source>
        <dbReference type="ARBA" id="ARBA00022553"/>
    </source>
</evidence>
<dbReference type="PhylomeDB" id="E9GNF7"/>
<dbReference type="InterPro" id="IPR017441">
    <property type="entry name" value="Protein_kinase_ATP_BS"/>
</dbReference>
<reference evidence="18 19" key="1">
    <citation type="journal article" date="2011" name="Science">
        <title>The ecoresponsive genome of Daphnia pulex.</title>
        <authorList>
            <person name="Colbourne J.K."/>
            <person name="Pfrender M.E."/>
            <person name="Gilbert D."/>
            <person name="Thomas W.K."/>
            <person name="Tucker A."/>
            <person name="Oakley T.H."/>
            <person name="Tokishita S."/>
            <person name="Aerts A."/>
            <person name="Arnold G.J."/>
            <person name="Basu M.K."/>
            <person name="Bauer D.J."/>
            <person name="Caceres C.E."/>
            <person name="Carmel L."/>
            <person name="Casola C."/>
            <person name="Choi J.H."/>
            <person name="Detter J.C."/>
            <person name="Dong Q."/>
            <person name="Dusheyko S."/>
            <person name="Eads B.D."/>
            <person name="Frohlich T."/>
            <person name="Geiler-Samerotte K.A."/>
            <person name="Gerlach D."/>
            <person name="Hatcher P."/>
            <person name="Jogdeo S."/>
            <person name="Krijgsveld J."/>
            <person name="Kriventseva E.V."/>
            <person name="Kultz D."/>
            <person name="Laforsch C."/>
            <person name="Lindquist E."/>
            <person name="Lopez J."/>
            <person name="Manak J.R."/>
            <person name="Muller J."/>
            <person name="Pangilinan J."/>
            <person name="Patwardhan R.P."/>
            <person name="Pitluck S."/>
            <person name="Pritham E.J."/>
            <person name="Rechtsteiner A."/>
            <person name="Rho M."/>
            <person name="Rogozin I.B."/>
            <person name="Sakarya O."/>
            <person name="Salamov A."/>
            <person name="Schaack S."/>
            <person name="Shapiro H."/>
            <person name="Shiga Y."/>
            <person name="Skalitzky C."/>
            <person name="Smith Z."/>
            <person name="Souvorov A."/>
            <person name="Sung W."/>
            <person name="Tang Z."/>
            <person name="Tsuchiya D."/>
            <person name="Tu H."/>
            <person name="Vos H."/>
            <person name="Wang M."/>
            <person name="Wolf Y.I."/>
            <person name="Yamagata H."/>
            <person name="Yamada T."/>
            <person name="Ye Y."/>
            <person name="Shaw J.R."/>
            <person name="Andrews J."/>
            <person name="Crease T.J."/>
            <person name="Tang H."/>
            <person name="Lucas S.M."/>
            <person name="Robertson H.M."/>
            <person name="Bork P."/>
            <person name="Koonin E.V."/>
            <person name="Zdobnov E.M."/>
            <person name="Grigoriev I.V."/>
            <person name="Lynch M."/>
            <person name="Boore J.L."/>
        </authorList>
    </citation>
    <scope>NUCLEOTIDE SEQUENCE [LARGE SCALE GENOMIC DNA]</scope>
</reference>
<dbReference type="KEGG" id="dpx:DAPPUDRAFT_52871"/>
<evidence type="ECO:0000256" key="12">
    <source>
        <dbReference type="ARBA" id="ARBA00048679"/>
    </source>
</evidence>
<dbReference type="EMBL" id="GL732554">
    <property type="protein sequence ID" value="EFX79021.1"/>
    <property type="molecule type" value="Genomic_DNA"/>
</dbReference>
<keyword evidence="10" id="KW-1035">Host cytoplasm</keyword>
<dbReference type="OrthoDB" id="504170at2759"/>
<feature type="binding site" evidence="14">
    <location>
        <begin position="44"/>
        <end position="52"/>
    </location>
    <ligand>
        <name>ATP</name>
        <dbReference type="ChEBI" id="CHEBI:30616"/>
    </ligand>
</feature>
<dbReference type="InterPro" id="IPR017348">
    <property type="entry name" value="PIM1/2/3"/>
</dbReference>
<dbReference type="GO" id="GO:0043066">
    <property type="term" value="P:negative regulation of apoptotic process"/>
    <property type="evidence" value="ECO:0000318"/>
    <property type="project" value="GO_Central"/>
</dbReference>
<dbReference type="GO" id="GO:0030430">
    <property type="term" value="C:host cell cytoplasm"/>
    <property type="evidence" value="ECO:0007669"/>
    <property type="project" value="UniProtKB-SubCell"/>
</dbReference>
<dbReference type="HOGENOM" id="CLU_000288_63_0_1"/>
<dbReference type="GO" id="GO:0005737">
    <property type="term" value="C:cytoplasm"/>
    <property type="evidence" value="ECO:0000318"/>
    <property type="project" value="GO_Central"/>
</dbReference>
<evidence type="ECO:0000256" key="3">
    <source>
        <dbReference type="ARBA" id="ARBA00016885"/>
    </source>
</evidence>
<evidence type="ECO:0000256" key="6">
    <source>
        <dbReference type="ARBA" id="ARBA00022679"/>
    </source>
</evidence>
<comment type="similarity">
    <text evidence="16">Belongs to the protein kinase superfamily.</text>
</comment>
<evidence type="ECO:0000256" key="11">
    <source>
        <dbReference type="ARBA" id="ARBA00047899"/>
    </source>
</evidence>
<feature type="binding site" evidence="14">
    <location>
        <position position="119"/>
    </location>
    <ligand>
        <name>ATP</name>
        <dbReference type="ChEBI" id="CHEBI:30616"/>
    </ligand>
</feature>
<dbReference type="PROSITE" id="PS00107">
    <property type="entry name" value="PROTEIN_KINASE_ATP"/>
    <property type="match status" value="1"/>
</dbReference>
<evidence type="ECO:0000256" key="1">
    <source>
        <dbReference type="ARBA" id="ARBA00004192"/>
    </source>
</evidence>
<keyword evidence="6" id="KW-0808">Transferase</keyword>
<evidence type="ECO:0000313" key="18">
    <source>
        <dbReference type="EMBL" id="EFX79021.1"/>
    </source>
</evidence>
<dbReference type="Pfam" id="PF00069">
    <property type="entry name" value="Pkinase"/>
    <property type="match status" value="1"/>
</dbReference>
<dbReference type="InParanoid" id="E9GNF7"/>
<dbReference type="EC" id="2.7.11.1" evidence="2"/>
<dbReference type="OMA" id="PITHKGG"/>
<evidence type="ECO:0000259" key="17">
    <source>
        <dbReference type="PROSITE" id="PS50011"/>
    </source>
</evidence>
<dbReference type="InterPro" id="IPR008271">
    <property type="entry name" value="Ser/Thr_kinase_AS"/>
</dbReference>
<comment type="catalytic activity">
    <reaction evidence="11">
        <text>L-threonyl-[protein] + ATP = O-phospho-L-threonyl-[protein] + ADP + H(+)</text>
        <dbReference type="Rhea" id="RHEA:46608"/>
        <dbReference type="Rhea" id="RHEA-COMP:11060"/>
        <dbReference type="Rhea" id="RHEA-COMP:11605"/>
        <dbReference type="ChEBI" id="CHEBI:15378"/>
        <dbReference type="ChEBI" id="CHEBI:30013"/>
        <dbReference type="ChEBI" id="CHEBI:30616"/>
        <dbReference type="ChEBI" id="CHEBI:61977"/>
        <dbReference type="ChEBI" id="CHEBI:456216"/>
        <dbReference type="EC" id="2.7.11.1"/>
    </reaction>
</comment>
<evidence type="ECO:0000256" key="8">
    <source>
        <dbReference type="ARBA" id="ARBA00022777"/>
    </source>
</evidence>
<feature type="active site" description="Proton acceptor" evidence="13">
    <location>
        <position position="167"/>
    </location>
</feature>
<evidence type="ECO:0000313" key="19">
    <source>
        <dbReference type="Proteomes" id="UP000000305"/>
    </source>
</evidence>
<name>E9GNF7_DAPPU</name>
<keyword evidence="19" id="KW-1185">Reference proteome</keyword>
<dbReference type="Proteomes" id="UP000000305">
    <property type="component" value="Unassembled WGS sequence"/>
</dbReference>
<keyword evidence="4 16" id="KW-0723">Serine/threonine-protein kinase</keyword>
<evidence type="ECO:0000256" key="16">
    <source>
        <dbReference type="RuleBase" id="RU000304"/>
    </source>
</evidence>
<feature type="binding site" evidence="15">
    <location>
        <position position="68"/>
    </location>
    <ligand>
        <name>ATP</name>
        <dbReference type="ChEBI" id="CHEBI:30616"/>
    </ligand>
</feature>
<dbReference type="InterPro" id="IPR051138">
    <property type="entry name" value="PIM_Ser/Thr_kinase"/>
</dbReference>
<dbReference type="PANTHER" id="PTHR22984:SF25">
    <property type="entry name" value="PROTEIN KINASE DOMAIN-CONTAINING PROTEIN"/>
    <property type="match status" value="1"/>
</dbReference>
<keyword evidence="7 15" id="KW-0547">Nucleotide-binding</keyword>
<evidence type="ECO:0000256" key="14">
    <source>
        <dbReference type="PIRSR" id="PIRSR037993-2"/>
    </source>
</evidence>
<evidence type="ECO:0000256" key="4">
    <source>
        <dbReference type="ARBA" id="ARBA00022527"/>
    </source>
</evidence>
<evidence type="ECO:0000256" key="2">
    <source>
        <dbReference type="ARBA" id="ARBA00012513"/>
    </source>
</evidence>
<comment type="catalytic activity">
    <reaction evidence="12">
        <text>L-seryl-[protein] + ATP = O-phospho-L-seryl-[protein] + ADP + H(+)</text>
        <dbReference type="Rhea" id="RHEA:17989"/>
        <dbReference type="Rhea" id="RHEA-COMP:9863"/>
        <dbReference type="Rhea" id="RHEA-COMP:11604"/>
        <dbReference type="ChEBI" id="CHEBI:15378"/>
        <dbReference type="ChEBI" id="CHEBI:29999"/>
        <dbReference type="ChEBI" id="CHEBI:30616"/>
        <dbReference type="ChEBI" id="CHEBI:83421"/>
        <dbReference type="ChEBI" id="CHEBI:456216"/>
        <dbReference type="EC" id="2.7.11.1"/>
    </reaction>
</comment>
<dbReference type="PROSITE" id="PS00108">
    <property type="entry name" value="PROTEIN_KINASE_ST"/>
    <property type="match status" value="1"/>
</dbReference>
<dbReference type="GO" id="GO:0004674">
    <property type="term" value="F:protein serine/threonine kinase activity"/>
    <property type="evidence" value="ECO:0000318"/>
    <property type="project" value="GO_Central"/>
</dbReference>
<protein>
    <recommendedName>
        <fullName evidence="3">Serine/threonine-protein kinase 1</fullName>
        <ecNumber evidence="2">2.7.11.1</ecNumber>
    </recommendedName>
</protein>
<evidence type="ECO:0000256" key="7">
    <source>
        <dbReference type="ARBA" id="ARBA00022741"/>
    </source>
</evidence>
<dbReference type="PROSITE" id="PS50011">
    <property type="entry name" value="PROTEIN_KINASE_DOM"/>
    <property type="match status" value="1"/>
</dbReference>
<dbReference type="GO" id="GO:0007346">
    <property type="term" value="P:regulation of mitotic cell cycle"/>
    <property type="evidence" value="ECO:0000318"/>
    <property type="project" value="GO_Central"/>
</dbReference>
<keyword evidence="8" id="KW-0418">Kinase</keyword>
<dbReference type="eggNOG" id="KOG0583">
    <property type="taxonomic scope" value="Eukaryota"/>
</dbReference>
<dbReference type="PANTHER" id="PTHR22984">
    <property type="entry name" value="SERINE/THREONINE-PROTEIN KINASE PIM"/>
    <property type="match status" value="1"/>
</dbReference>
<feature type="binding site" evidence="14">
    <location>
        <position position="67"/>
    </location>
    <ligand>
        <name>ATP</name>
        <dbReference type="ChEBI" id="CHEBI:30616"/>
    </ligand>
</feature>
<dbReference type="Gene3D" id="3.30.200.20">
    <property type="entry name" value="Phosphorylase Kinase, domain 1"/>
    <property type="match status" value="1"/>
</dbReference>
<feature type="domain" description="Protein kinase" evidence="17">
    <location>
        <begin position="38"/>
        <end position="293"/>
    </location>
</feature>
<keyword evidence="9 14" id="KW-0067">ATP-binding</keyword>
<dbReference type="GO" id="GO:0005524">
    <property type="term" value="F:ATP binding"/>
    <property type="evidence" value="ECO:0007669"/>
    <property type="project" value="UniProtKB-UniRule"/>
</dbReference>
<dbReference type="STRING" id="6669.E9GNF7"/>
<dbReference type="FunFam" id="1.10.510.10:FF:000571">
    <property type="entry name" value="Maternal embryonic leucine zipper kinase"/>
    <property type="match status" value="1"/>
</dbReference>
<sequence length="296" mass="33238">MIPEQPACPEKQNLLDTPTQLGLHQPLLTAKENFDHKYRFGHVLGEGGFGTVYAATRVCDGLPVAIKKVKRSSITSWCQLNNLAVPLEYSLLRQVSQCSGVVKLLDACDAGDAFFLVMETMESCQDLFDFITQQDHQTLPEHLAKKFFRQVVEAVVQCHRVGVIHRDIKVENILVDLNTLTVKLIDFGAGAHVKNTFYTDFNGTHVYSPPEWIVHGKYMGVPATVWSFGILLYVMIFGDIPFEEDDEIVNAVLDFPPGNQLASQQCRDLIQTLLEPNPSKRLSLEQILSHPWLCPC</sequence>
<dbReference type="AlphaFoldDB" id="E9GNF7"/>
<comment type="subcellular location">
    <subcellularLocation>
        <location evidence="1">Host cytoplasm</location>
    </subcellularLocation>
</comment>
<feature type="binding site" evidence="14">
    <location>
        <position position="126"/>
    </location>
    <ligand>
        <name>ATP</name>
        <dbReference type="ChEBI" id="CHEBI:30616"/>
    </ligand>
</feature>
<dbReference type="SMART" id="SM00220">
    <property type="entry name" value="S_TKc"/>
    <property type="match status" value="1"/>
</dbReference>
<accession>E9GNF7</accession>
<evidence type="ECO:0000256" key="10">
    <source>
        <dbReference type="ARBA" id="ARBA00023200"/>
    </source>
</evidence>
<dbReference type="Gene3D" id="1.10.510.10">
    <property type="entry name" value="Transferase(Phosphotransferase) domain 1"/>
    <property type="match status" value="1"/>
</dbReference>
<dbReference type="SUPFAM" id="SSF56112">
    <property type="entry name" value="Protein kinase-like (PK-like)"/>
    <property type="match status" value="1"/>
</dbReference>
<dbReference type="InterPro" id="IPR000719">
    <property type="entry name" value="Prot_kinase_dom"/>
</dbReference>
<organism evidence="18 19">
    <name type="scientific">Daphnia pulex</name>
    <name type="common">Water flea</name>
    <dbReference type="NCBI Taxonomy" id="6669"/>
    <lineage>
        <taxon>Eukaryota</taxon>
        <taxon>Metazoa</taxon>
        <taxon>Ecdysozoa</taxon>
        <taxon>Arthropoda</taxon>
        <taxon>Crustacea</taxon>
        <taxon>Branchiopoda</taxon>
        <taxon>Diplostraca</taxon>
        <taxon>Cladocera</taxon>
        <taxon>Anomopoda</taxon>
        <taxon>Daphniidae</taxon>
        <taxon>Daphnia</taxon>
    </lineage>
</organism>
<dbReference type="PIRSF" id="PIRSF037993">
    <property type="entry name" value="STPK_Pim-1"/>
    <property type="match status" value="1"/>
</dbReference>
<evidence type="ECO:0000256" key="13">
    <source>
        <dbReference type="PIRSR" id="PIRSR037993-1"/>
    </source>
</evidence>